<dbReference type="Gene3D" id="1.10.10.10">
    <property type="entry name" value="Winged helix-like DNA-binding domain superfamily/Winged helix DNA-binding domain"/>
    <property type="match status" value="1"/>
</dbReference>
<evidence type="ECO:0000256" key="2">
    <source>
        <dbReference type="ARBA" id="ARBA00023125"/>
    </source>
</evidence>
<dbReference type="InterPro" id="IPR036390">
    <property type="entry name" value="WH_DNA-bd_sf"/>
</dbReference>
<dbReference type="SUPFAM" id="SSF53822">
    <property type="entry name" value="Periplasmic binding protein-like I"/>
    <property type="match status" value="1"/>
</dbReference>
<dbReference type="Gene3D" id="3.40.50.2300">
    <property type="match status" value="1"/>
</dbReference>
<evidence type="ECO:0000256" key="3">
    <source>
        <dbReference type="ARBA" id="ARBA00023163"/>
    </source>
</evidence>
<dbReference type="OrthoDB" id="7363114at2"/>
<reference evidence="5 6" key="1">
    <citation type="submission" date="2018-05" db="EMBL/GenBank/DDBJ databases">
        <title>Coraliomargarita sinensis sp. nov., isolated from a marine solar saltern.</title>
        <authorList>
            <person name="Zhou L.Y."/>
        </authorList>
    </citation>
    <scope>NUCLEOTIDE SEQUENCE [LARGE SCALE GENOMIC DNA]</scope>
    <source>
        <strain evidence="5 6">WN38</strain>
    </source>
</reference>
<evidence type="ECO:0000313" key="6">
    <source>
        <dbReference type="Proteomes" id="UP000247099"/>
    </source>
</evidence>
<evidence type="ECO:0000313" key="5">
    <source>
        <dbReference type="EMBL" id="PXA03438.1"/>
    </source>
</evidence>
<evidence type="ECO:0000259" key="4">
    <source>
        <dbReference type="Pfam" id="PF00392"/>
    </source>
</evidence>
<keyword evidence="2" id="KW-0238">DNA-binding</keyword>
<dbReference type="AlphaFoldDB" id="A0A317ZHH6"/>
<dbReference type="InterPro" id="IPR028082">
    <property type="entry name" value="Peripla_BP_I"/>
</dbReference>
<keyword evidence="3" id="KW-0804">Transcription</keyword>
<dbReference type="InterPro" id="IPR036388">
    <property type="entry name" value="WH-like_DNA-bd_sf"/>
</dbReference>
<comment type="caution">
    <text evidence="5">The sequence shown here is derived from an EMBL/GenBank/DDBJ whole genome shotgun (WGS) entry which is preliminary data.</text>
</comment>
<dbReference type="GO" id="GO:0003700">
    <property type="term" value="F:DNA-binding transcription factor activity"/>
    <property type="evidence" value="ECO:0007669"/>
    <property type="project" value="InterPro"/>
</dbReference>
<protein>
    <recommendedName>
        <fullName evidence="4">HTH gntR-type domain-containing protein</fullName>
    </recommendedName>
</protein>
<accession>A0A317ZHH6</accession>
<evidence type="ECO:0000256" key="1">
    <source>
        <dbReference type="ARBA" id="ARBA00023015"/>
    </source>
</evidence>
<dbReference type="Pfam" id="PF00392">
    <property type="entry name" value="GntR"/>
    <property type="match status" value="1"/>
</dbReference>
<dbReference type="InterPro" id="IPR000524">
    <property type="entry name" value="Tscrpt_reg_HTH_GntR"/>
</dbReference>
<dbReference type="RefSeq" id="WP_110131726.1">
    <property type="nucleotide sequence ID" value="NZ_QHJQ01000009.1"/>
</dbReference>
<keyword evidence="6" id="KW-1185">Reference proteome</keyword>
<sequence length="348" mass="39607">MFTVKTAAEQVAAHLRNELQRGRWVGSMPGRDRLARELGVDGSTIERALGQLERDGLLESQGVGRRRLITLNQSGKRSKRILIVLYEPEDTSHYLVMELCRCLHAAGHETAFAPRSLTQLKHHPERVRKMIEAHPSEAWIVIAGPRPVLEMLAQMPRPGFALFGSISNLPLAGTGPDKIPAMREAIDSLHKNGHSRIVMLAQSIYNDRRLNKVQRVFLEELATRDLPGGESCLPVWDSTPEGLHQCLVALFKENPPTAILVDDWQLSYAVQNFLSRHKGDDYRRVVCICTDYHPCFKWCRPEVSYFYWKPAAVMRRVVRWANNVARGRRDFRQSPVKAKFVESEASLR</sequence>
<dbReference type="Proteomes" id="UP000247099">
    <property type="component" value="Unassembled WGS sequence"/>
</dbReference>
<dbReference type="SUPFAM" id="SSF46785">
    <property type="entry name" value="Winged helix' DNA-binding domain"/>
    <property type="match status" value="1"/>
</dbReference>
<organism evidence="5 6">
    <name type="scientific">Coraliomargarita sinensis</name>
    <dbReference type="NCBI Taxonomy" id="2174842"/>
    <lineage>
        <taxon>Bacteria</taxon>
        <taxon>Pseudomonadati</taxon>
        <taxon>Verrucomicrobiota</taxon>
        <taxon>Opitutia</taxon>
        <taxon>Puniceicoccales</taxon>
        <taxon>Coraliomargaritaceae</taxon>
        <taxon>Coraliomargarita</taxon>
    </lineage>
</organism>
<name>A0A317ZHH6_9BACT</name>
<dbReference type="InParanoid" id="A0A317ZHH6"/>
<dbReference type="GO" id="GO:0003677">
    <property type="term" value="F:DNA binding"/>
    <property type="evidence" value="ECO:0007669"/>
    <property type="project" value="UniProtKB-KW"/>
</dbReference>
<proteinExistence type="predicted"/>
<feature type="domain" description="HTH gntR-type" evidence="4">
    <location>
        <begin position="8"/>
        <end position="61"/>
    </location>
</feature>
<gene>
    <name evidence="5" type="ORF">DDZ13_12145</name>
</gene>
<keyword evidence="1" id="KW-0805">Transcription regulation</keyword>
<dbReference type="EMBL" id="QHJQ01000009">
    <property type="protein sequence ID" value="PXA03438.1"/>
    <property type="molecule type" value="Genomic_DNA"/>
</dbReference>